<proteinExistence type="predicted"/>
<dbReference type="InterPro" id="IPR052376">
    <property type="entry name" value="Oxidative_Scav/Glycosyltrans"/>
</dbReference>
<dbReference type="Pfam" id="PF24481">
    <property type="entry name" value="CT398_CC"/>
    <property type="match status" value="1"/>
</dbReference>
<evidence type="ECO:0000259" key="3">
    <source>
        <dbReference type="Pfam" id="PF24481"/>
    </source>
</evidence>
<reference evidence="4 5" key="1">
    <citation type="submission" date="2019-01" db="EMBL/GenBank/DDBJ databases">
        <title>Lactibacter flavus gen. nov., sp. nov., a novel bacterium of the family Propionibacteriaceae isolated from raw milk and dairy products.</title>
        <authorList>
            <person name="Huptas C."/>
            <person name="Wenning M."/>
            <person name="Breitenwieser F."/>
            <person name="Doll E."/>
            <person name="Von Neubeck M."/>
            <person name="Busse H.-J."/>
            <person name="Scherer S."/>
        </authorList>
    </citation>
    <scope>NUCLEOTIDE SEQUENCE [LARGE SCALE GENOMIC DNA]</scope>
    <source>
        <strain evidence="4 5">KCTC 33808</strain>
    </source>
</reference>
<name>A0A4V2JSR2_9ACTN</name>
<dbReference type="RefSeq" id="WP_131167163.1">
    <property type="nucleotide sequence ID" value="NZ_SDMQ01000002.1"/>
</dbReference>
<dbReference type="Gene3D" id="1.10.287.1490">
    <property type="match status" value="1"/>
</dbReference>
<dbReference type="PANTHER" id="PTHR39082">
    <property type="entry name" value="PHOSPHOLIPASE C-BETA-2-RELATED"/>
    <property type="match status" value="1"/>
</dbReference>
<evidence type="ECO:0000313" key="5">
    <source>
        <dbReference type="Proteomes" id="UP000292373"/>
    </source>
</evidence>
<dbReference type="InterPro" id="IPR003743">
    <property type="entry name" value="Zf-RING_7"/>
</dbReference>
<evidence type="ECO:0000313" key="4">
    <source>
        <dbReference type="EMBL" id="TBT87377.1"/>
    </source>
</evidence>
<feature type="domain" description="CT398-like coiled coil hairpin" evidence="3">
    <location>
        <begin position="14"/>
        <end position="194"/>
    </location>
</feature>
<sequence>MKAAAEAQRRLLDLQASDTAIAQLDHRRNTLPETARARALQADRARAAEGVIAAETIVSDLEGEQAKAESDLEPVRQRLARNEQRVADGSVTDPKALQGLLEEIGHLKRRIGELEDTQLDAMERLETAREAAERAVEAKSTLEDGLRQVLSVRQDKLAELASERGRHEAERDAIAAAVPADLLALYTRIAEKSGGVGAALLQHGRCGGCQLEANAADLNRYRAAAEDEVLRCEECNRILVRTSESGL</sequence>
<keyword evidence="5" id="KW-1185">Reference proteome</keyword>
<feature type="domain" description="C4-type zinc ribbon" evidence="2">
    <location>
        <begin position="205"/>
        <end position="239"/>
    </location>
</feature>
<keyword evidence="1" id="KW-0175">Coiled coil</keyword>
<organism evidence="4 5">
    <name type="scientific">Propioniciclava sinopodophylli</name>
    <dbReference type="NCBI Taxonomy" id="1837344"/>
    <lineage>
        <taxon>Bacteria</taxon>
        <taxon>Bacillati</taxon>
        <taxon>Actinomycetota</taxon>
        <taxon>Actinomycetes</taxon>
        <taxon>Propionibacteriales</taxon>
        <taxon>Propionibacteriaceae</taxon>
        <taxon>Propioniciclava</taxon>
    </lineage>
</organism>
<dbReference type="PANTHER" id="PTHR39082:SF1">
    <property type="entry name" value="SCAVENGER RECEPTOR CLASS A MEMBER 3"/>
    <property type="match status" value="1"/>
</dbReference>
<gene>
    <name evidence="4" type="ORF">ET989_03465</name>
</gene>
<dbReference type="Proteomes" id="UP000292373">
    <property type="component" value="Unassembled WGS sequence"/>
</dbReference>
<dbReference type="AlphaFoldDB" id="A0A4V2JSR2"/>
<dbReference type="EMBL" id="SDMQ01000002">
    <property type="protein sequence ID" value="TBT87377.1"/>
    <property type="molecule type" value="Genomic_DNA"/>
</dbReference>
<feature type="coiled-coil region" evidence="1">
    <location>
        <begin position="97"/>
        <end position="142"/>
    </location>
</feature>
<protein>
    <submittedName>
        <fullName evidence="4">Uncharacterized protein</fullName>
    </submittedName>
</protein>
<dbReference type="OrthoDB" id="9784388at2"/>
<accession>A0A4V2JSR2</accession>
<dbReference type="Pfam" id="PF02591">
    <property type="entry name" value="Zn_ribbon_9"/>
    <property type="match status" value="1"/>
</dbReference>
<evidence type="ECO:0000259" key="2">
    <source>
        <dbReference type="Pfam" id="PF02591"/>
    </source>
</evidence>
<evidence type="ECO:0000256" key="1">
    <source>
        <dbReference type="SAM" id="Coils"/>
    </source>
</evidence>
<comment type="caution">
    <text evidence="4">The sequence shown here is derived from an EMBL/GenBank/DDBJ whole genome shotgun (WGS) entry which is preliminary data.</text>
</comment>
<dbReference type="InterPro" id="IPR056003">
    <property type="entry name" value="CT398_CC_hairpin"/>
</dbReference>